<name>A0AAV9BG82_ACOGR</name>
<dbReference type="EMBL" id="JAUJYN010000003">
    <property type="protein sequence ID" value="KAK1275401.1"/>
    <property type="molecule type" value="Genomic_DNA"/>
</dbReference>
<reference evidence="1" key="2">
    <citation type="submission" date="2023-06" db="EMBL/GenBank/DDBJ databases">
        <authorList>
            <person name="Ma L."/>
            <person name="Liu K.-W."/>
            <person name="Li Z."/>
            <person name="Hsiao Y.-Y."/>
            <person name="Qi Y."/>
            <person name="Fu T."/>
            <person name="Tang G."/>
            <person name="Zhang D."/>
            <person name="Sun W.-H."/>
            <person name="Liu D.-K."/>
            <person name="Li Y."/>
            <person name="Chen G.-Z."/>
            <person name="Liu X.-D."/>
            <person name="Liao X.-Y."/>
            <person name="Jiang Y.-T."/>
            <person name="Yu X."/>
            <person name="Hao Y."/>
            <person name="Huang J."/>
            <person name="Zhao X.-W."/>
            <person name="Ke S."/>
            <person name="Chen Y.-Y."/>
            <person name="Wu W.-L."/>
            <person name="Hsu J.-L."/>
            <person name="Lin Y.-F."/>
            <person name="Huang M.-D."/>
            <person name="Li C.-Y."/>
            <person name="Huang L."/>
            <person name="Wang Z.-W."/>
            <person name="Zhao X."/>
            <person name="Zhong W.-Y."/>
            <person name="Peng D.-H."/>
            <person name="Ahmad S."/>
            <person name="Lan S."/>
            <person name="Zhang J.-S."/>
            <person name="Tsai W.-C."/>
            <person name="Van De Peer Y."/>
            <person name="Liu Z.-J."/>
        </authorList>
    </citation>
    <scope>NUCLEOTIDE SEQUENCE</scope>
    <source>
        <strain evidence="1">SCP</strain>
        <tissue evidence="1">Leaves</tissue>
    </source>
</reference>
<sequence>MVVKLFHCFFRSDKRLKSPPNIKSEVEESLKQTSDQLQCVLQNNYQLFNKIIEELI</sequence>
<organism evidence="1 2">
    <name type="scientific">Acorus gramineus</name>
    <name type="common">Dwarf sweet flag</name>
    <dbReference type="NCBI Taxonomy" id="55184"/>
    <lineage>
        <taxon>Eukaryota</taxon>
        <taxon>Viridiplantae</taxon>
        <taxon>Streptophyta</taxon>
        <taxon>Embryophyta</taxon>
        <taxon>Tracheophyta</taxon>
        <taxon>Spermatophyta</taxon>
        <taxon>Magnoliopsida</taxon>
        <taxon>Liliopsida</taxon>
        <taxon>Acoraceae</taxon>
        <taxon>Acorus</taxon>
    </lineage>
</organism>
<comment type="caution">
    <text evidence="1">The sequence shown here is derived from an EMBL/GenBank/DDBJ whole genome shotgun (WGS) entry which is preliminary data.</text>
</comment>
<proteinExistence type="predicted"/>
<reference evidence="1" key="1">
    <citation type="journal article" date="2023" name="Nat. Commun.">
        <title>Diploid and tetraploid genomes of Acorus and the evolution of monocots.</title>
        <authorList>
            <person name="Ma L."/>
            <person name="Liu K.W."/>
            <person name="Li Z."/>
            <person name="Hsiao Y.Y."/>
            <person name="Qi Y."/>
            <person name="Fu T."/>
            <person name="Tang G.D."/>
            <person name="Zhang D."/>
            <person name="Sun W.H."/>
            <person name="Liu D.K."/>
            <person name="Li Y."/>
            <person name="Chen G.Z."/>
            <person name="Liu X.D."/>
            <person name="Liao X.Y."/>
            <person name="Jiang Y.T."/>
            <person name="Yu X."/>
            <person name="Hao Y."/>
            <person name="Huang J."/>
            <person name="Zhao X.W."/>
            <person name="Ke S."/>
            <person name="Chen Y.Y."/>
            <person name="Wu W.L."/>
            <person name="Hsu J.L."/>
            <person name="Lin Y.F."/>
            <person name="Huang M.D."/>
            <person name="Li C.Y."/>
            <person name="Huang L."/>
            <person name="Wang Z.W."/>
            <person name="Zhao X."/>
            <person name="Zhong W.Y."/>
            <person name="Peng D.H."/>
            <person name="Ahmad S."/>
            <person name="Lan S."/>
            <person name="Zhang J.S."/>
            <person name="Tsai W.C."/>
            <person name="Van de Peer Y."/>
            <person name="Liu Z.J."/>
        </authorList>
    </citation>
    <scope>NUCLEOTIDE SEQUENCE</scope>
    <source>
        <strain evidence="1">SCP</strain>
    </source>
</reference>
<dbReference type="Proteomes" id="UP001179952">
    <property type="component" value="Unassembled WGS sequence"/>
</dbReference>
<protein>
    <submittedName>
        <fullName evidence="1">Uncharacterized protein</fullName>
    </submittedName>
</protein>
<gene>
    <name evidence="1" type="ORF">QJS04_geneDACA010129</name>
</gene>
<accession>A0AAV9BG82</accession>
<keyword evidence="2" id="KW-1185">Reference proteome</keyword>
<evidence type="ECO:0000313" key="1">
    <source>
        <dbReference type="EMBL" id="KAK1275401.1"/>
    </source>
</evidence>
<evidence type="ECO:0000313" key="2">
    <source>
        <dbReference type="Proteomes" id="UP001179952"/>
    </source>
</evidence>
<dbReference type="AlphaFoldDB" id="A0AAV9BG82"/>